<accession>A0A1X9SM81</accession>
<feature type="signal peptide" evidence="2">
    <location>
        <begin position="1"/>
        <end position="20"/>
    </location>
</feature>
<reference evidence="6" key="2">
    <citation type="journal article" date="2017" name="Genome Biol. Evol.">
        <title>Comparative genomic analysis identifies a Campylobacter clade deficient in selenium metabolism.</title>
        <authorList>
            <person name="Miller W.G."/>
            <person name="Yee E."/>
            <person name="Lopes B.S."/>
            <person name="Chapman M.H."/>
            <person name="Huynh S."/>
            <person name="Bono J.L."/>
            <person name="Parker C.T."/>
            <person name="Strachan N.J.C."/>
            <person name="Forbes K.J."/>
        </authorList>
    </citation>
    <scope>NUCLEOTIDE SEQUENCE [LARGE SCALE GENOMIC DNA]</scope>
    <source>
        <strain evidence="6">NCTC 13004</strain>
    </source>
</reference>
<evidence type="ECO:0000259" key="4">
    <source>
        <dbReference type="SMART" id="SM00079"/>
    </source>
</evidence>
<dbReference type="InterPro" id="IPR001320">
    <property type="entry name" value="Iontro_rcpt_C"/>
</dbReference>
<evidence type="ECO:0000313" key="5">
    <source>
        <dbReference type="EMBL" id="ARQ97330.1"/>
    </source>
</evidence>
<dbReference type="PANTHER" id="PTHR35936">
    <property type="entry name" value="MEMBRANE-BOUND LYTIC MUREIN TRANSGLYCOSYLASE F"/>
    <property type="match status" value="1"/>
</dbReference>
<evidence type="ECO:0000256" key="2">
    <source>
        <dbReference type="SAM" id="SignalP"/>
    </source>
</evidence>
<dbReference type="PANTHER" id="PTHR35936:SF17">
    <property type="entry name" value="ARGININE-BINDING EXTRACELLULAR PROTEIN ARTP"/>
    <property type="match status" value="1"/>
</dbReference>
<feature type="domain" description="Solute-binding protein family 3/N-terminal" evidence="3">
    <location>
        <begin position="22"/>
        <end position="241"/>
    </location>
</feature>
<evidence type="ECO:0000259" key="3">
    <source>
        <dbReference type="SMART" id="SM00062"/>
    </source>
</evidence>
<dbReference type="GeneID" id="46921055"/>
<dbReference type="Pfam" id="PF00497">
    <property type="entry name" value="SBP_bac_3"/>
    <property type="match status" value="1"/>
</dbReference>
<dbReference type="CDD" id="cd13624">
    <property type="entry name" value="PBP2_Arg_Lys_His"/>
    <property type="match status" value="1"/>
</dbReference>
<dbReference type="AlphaFoldDB" id="A0A1X9SM81"/>
<dbReference type="RefSeq" id="WP_100590546.1">
    <property type="nucleotide sequence ID" value="NZ_CP015578.1"/>
</dbReference>
<keyword evidence="1 2" id="KW-0732">Signal</keyword>
<dbReference type="Proteomes" id="UP000202031">
    <property type="component" value="Chromosome"/>
</dbReference>
<evidence type="ECO:0000313" key="6">
    <source>
        <dbReference type="Proteomes" id="UP000202031"/>
    </source>
</evidence>
<dbReference type="EMBL" id="CP015578">
    <property type="protein sequence ID" value="ARQ97330.1"/>
    <property type="molecule type" value="Genomic_DNA"/>
</dbReference>
<protein>
    <submittedName>
        <fullName evidence="5">Amino acid ABC transporter, periplasmic arginine/lysine/histidine-binding protein</fullName>
    </submittedName>
</protein>
<dbReference type="SUPFAM" id="SSF53850">
    <property type="entry name" value="Periplasmic binding protein-like II"/>
    <property type="match status" value="1"/>
</dbReference>
<dbReference type="GO" id="GO:0015276">
    <property type="term" value="F:ligand-gated monoatomic ion channel activity"/>
    <property type="evidence" value="ECO:0007669"/>
    <property type="project" value="InterPro"/>
</dbReference>
<proteinExistence type="predicted"/>
<feature type="domain" description="Ionotropic glutamate receptor C-terminal" evidence="4">
    <location>
        <begin position="22"/>
        <end position="239"/>
    </location>
</feature>
<evidence type="ECO:0000256" key="1">
    <source>
        <dbReference type="ARBA" id="ARBA00022729"/>
    </source>
</evidence>
<dbReference type="GO" id="GO:0016020">
    <property type="term" value="C:membrane"/>
    <property type="evidence" value="ECO:0007669"/>
    <property type="project" value="InterPro"/>
</dbReference>
<reference evidence="6" key="1">
    <citation type="journal article" date="2017" name="Genome Biol. Evol.">
        <title>Comparative Genomic Analysis Identifies a Campylobacter Clade Deficient in Selenium Metabolism.</title>
        <authorList>
            <person name="Miller W.G."/>
            <person name="Yee E."/>
            <person name="Lopes B.S."/>
            <person name="Chapman M.H."/>
            <person name="Huynh S."/>
            <person name="Bono J.L."/>
            <person name="Parker C.T."/>
            <person name="Strachan N.J.C."/>
            <person name="Forbes K.J."/>
        </authorList>
    </citation>
    <scope>NUCLEOTIDE SEQUENCE [LARGE SCALE GENOMIC DNA]</scope>
    <source>
        <strain evidence="6">NCTC 13004</strain>
    </source>
</reference>
<dbReference type="KEGG" id="clx:CLAN_0581"/>
<feature type="chain" id="PRO_5013276555" evidence="2">
    <location>
        <begin position="21"/>
        <end position="241"/>
    </location>
</feature>
<name>A0A1X9SM81_9BACT</name>
<dbReference type="Gene3D" id="3.40.190.10">
    <property type="entry name" value="Periplasmic binding protein-like II"/>
    <property type="match status" value="2"/>
</dbReference>
<organism evidence="5 6">
    <name type="scientific">Campylobacter lanienae NCTC 13004</name>
    <dbReference type="NCBI Taxonomy" id="1031753"/>
    <lineage>
        <taxon>Bacteria</taxon>
        <taxon>Pseudomonadati</taxon>
        <taxon>Campylobacterota</taxon>
        <taxon>Epsilonproteobacteria</taxon>
        <taxon>Campylobacterales</taxon>
        <taxon>Campylobacteraceae</taxon>
        <taxon>Campylobacter</taxon>
    </lineage>
</organism>
<sequence length="241" mass="26675">MNIFFKLIFGVALLATLAISQTIKVGTNASYPPFEFIDEQNKISGFDMDLIDEISKIVGFKYEIVNLAFDALIPALKAGKIDIIASAMSATPVREKAVDFSKPYYNTMNLFIKRADNSDLIKFEQLEGKKIAVQLGTVQELAAKEIKSAKVMAIDDIYGAVMAVKNAKADALIVDSSIGYGYLKNNKDLAEFLILPDGSNGFSFAYDKGKYKEFQAKIDKAIDELKSNGTYDKLLIKYDLK</sequence>
<dbReference type="SMART" id="SM00062">
    <property type="entry name" value="PBPb"/>
    <property type="match status" value="1"/>
</dbReference>
<gene>
    <name evidence="5" type="ORF">CLAN_0581</name>
</gene>
<dbReference type="InterPro" id="IPR001638">
    <property type="entry name" value="Solute-binding_3/MltF_N"/>
</dbReference>
<dbReference type="SMART" id="SM00079">
    <property type="entry name" value="PBPe"/>
    <property type="match status" value="1"/>
</dbReference>